<evidence type="ECO:0000313" key="2">
    <source>
        <dbReference type="EMBL" id="NMC62851.1"/>
    </source>
</evidence>
<protein>
    <submittedName>
        <fullName evidence="2">Flp family type IVb pilin</fullName>
    </submittedName>
</protein>
<sequence length="55" mass="5818">MLKVVRNPFKKAEKGASLVEYALLVALIAVACIVAIRALGQRVSAQFSTITSALS</sequence>
<dbReference type="AlphaFoldDB" id="A0A7X9FRK2"/>
<organism evidence="2 3">
    <name type="scientific">SAR324 cluster bacterium</name>
    <dbReference type="NCBI Taxonomy" id="2024889"/>
    <lineage>
        <taxon>Bacteria</taxon>
        <taxon>Deltaproteobacteria</taxon>
        <taxon>SAR324 cluster</taxon>
    </lineage>
</organism>
<name>A0A7X9FRK2_9DELT</name>
<gene>
    <name evidence="2" type="ORF">GYA55_06740</name>
</gene>
<keyword evidence="1" id="KW-1133">Transmembrane helix</keyword>
<feature type="transmembrane region" description="Helical" evidence="1">
    <location>
        <begin position="21"/>
        <end position="40"/>
    </location>
</feature>
<dbReference type="Proteomes" id="UP000524246">
    <property type="component" value="Unassembled WGS sequence"/>
</dbReference>
<reference evidence="2 3" key="1">
    <citation type="journal article" date="2020" name="Biotechnol. Biofuels">
        <title>New insights from the biogas microbiome by comprehensive genome-resolved metagenomics of nearly 1600 species originating from multiple anaerobic digesters.</title>
        <authorList>
            <person name="Campanaro S."/>
            <person name="Treu L."/>
            <person name="Rodriguez-R L.M."/>
            <person name="Kovalovszki A."/>
            <person name="Ziels R.M."/>
            <person name="Maus I."/>
            <person name="Zhu X."/>
            <person name="Kougias P.G."/>
            <person name="Basile A."/>
            <person name="Luo G."/>
            <person name="Schluter A."/>
            <person name="Konstantinidis K.T."/>
            <person name="Angelidaki I."/>
        </authorList>
    </citation>
    <scope>NUCLEOTIDE SEQUENCE [LARGE SCALE GENOMIC DNA]</scope>
    <source>
        <strain evidence="2">AS27yjCOA_65</strain>
    </source>
</reference>
<dbReference type="InterPro" id="IPR007047">
    <property type="entry name" value="Flp_Fap"/>
</dbReference>
<dbReference type="Pfam" id="PF04964">
    <property type="entry name" value="Flp_Fap"/>
    <property type="match status" value="1"/>
</dbReference>
<dbReference type="PROSITE" id="PS51257">
    <property type="entry name" value="PROKAR_LIPOPROTEIN"/>
    <property type="match status" value="1"/>
</dbReference>
<comment type="caution">
    <text evidence="2">The sequence shown here is derived from an EMBL/GenBank/DDBJ whole genome shotgun (WGS) entry which is preliminary data.</text>
</comment>
<dbReference type="EMBL" id="JAAZON010000296">
    <property type="protein sequence ID" value="NMC62851.1"/>
    <property type="molecule type" value="Genomic_DNA"/>
</dbReference>
<accession>A0A7X9FRK2</accession>
<keyword evidence="1" id="KW-0472">Membrane</keyword>
<keyword evidence="1" id="KW-0812">Transmembrane</keyword>
<evidence type="ECO:0000313" key="3">
    <source>
        <dbReference type="Proteomes" id="UP000524246"/>
    </source>
</evidence>
<proteinExistence type="predicted"/>
<evidence type="ECO:0000256" key="1">
    <source>
        <dbReference type="SAM" id="Phobius"/>
    </source>
</evidence>